<name>K9P4I8_CYAGP</name>
<reference evidence="2" key="1">
    <citation type="journal article" date="2013" name="Proc. Natl. Acad. Sci. U.S.A.">
        <title>Improving the coverage of the cyanobacterial phylum using diversity-driven genome sequencing.</title>
        <authorList>
            <person name="Shih P.M."/>
            <person name="Wu D."/>
            <person name="Latifi A."/>
            <person name="Axen S.D."/>
            <person name="Fewer D.P."/>
            <person name="Talla E."/>
            <person name="Calteau A."/>
            <person name="Cai F."/>
            <person name="Tandeau de Marsac N."/>
            <person name="Rippka R."/>
            <person name="Herdman M."/>
            <person name="Sivonen K."/>
            <person name="Coursin T."/>
            <person name="Laurent T."/>
            <person name="Goodwin L."/>
            <person name="Nolan M."/>
            <person name="Davenport K.W."/>
            <person name="Han C.S."/>
            <person name="Rubin E.M."/>
            <person name="Eisen J.A."/>
            <person name="Woyke T."/>
            <person name="Gugger M."/>
            <person name="Kerfeld C.A."/>
        </authorList>
    </citation>
    <scope>NUCLEOTIDE SEQUENCE [LARGE SCALE GENOMIC DNA]</scope>
    <source>
        <strain evidence="2">ATCC 27147 / PCC 6307</strain>
    </source>
</reference>
<organism evidence="1 2">
    <name type="scientific">Cyanobium gracile (strain ATCC 27147 / PCC 6307)</name>
    <dbReference type="NCBI Taxonomy" id="292564"/>
    <lineage>
        <taxon>Bacteria</taxon>
        <taxon>Bacillati</taxon>
        <taxon>Cyanobacteriota</taxon>
        <taxon>Cyanophyceae</taxon>
        <taxon>Synechococcales</taxon>
        <taxon>Prochlorococcaceae</taxon>
        <taxon>Cyanobium</taxon>
    </lineage>
</organism>
<dbReference type="KEGG" id="cgc:Cyagr_0268"/>
<protein>
    <submittedName>
        <fullName evidence="1">Uncharacterized protein</fullName>
    </submittedName>
</protein>
<dbReference type="AlphaFoldDB" id="K9P4I8"/>
<dbReference type="EMBL" id="CP003495">
    <property type="protein sequence ID" value="AFY27469.1"/>
    <property type="molecule type" value="Genomic_DNA"/>
</dbReference>
<evidence type="ECO:0000313" key="2">
    <source>
        <dbReference type="Proteomes" id="UP000010388"/>
    </source>
</evidence>
<dbReference type="HOGENOM" id="CLU_1862865_0_0_3"/>
<evidence type="ECO:0000313" key="1">
    <source>
        <dbReference type="EMBL" id="AFY27469.1"/>
    </source>
</evidence>
<accession>K9P4I8</accession>
<dbReference type="Proteomes" id="UP000010388">
    <property type="component" value="Chromosome"/>
</dbReference>
<sequence length="162" mass="17715">MHRTTAILRLVVMTGTVCLSSCSLQGTPSESQARQVLEERLSSWPHPWLGSFSLGDVRVSSFKKTDGLASTENDVRKYRLDYEAKLEYPSGHNSFCLDSNPSPPAGKNVFICLLPTGNAQAKGAVQELKGSVEFVKSEAGWKSESVTANCEPSHLTHKWCAN</sequence>
<gene>
    <name evidence="1" type="ordered locus">Cyagr_0268</name>
</gene>
<proteinExistence type="predicted"/>